<dbReference type="Gene3D" id="1.10.10.10">
    <property type="entry name" value="Winged helix-like DNA-binding domain superfamily/Winged helix DNA-binding domain"/>
    <property type="match status" value="1"/>
</dbReference>
<dbReference type="RefSeq" id="WP_209705365.1">
    <property type="nucleotide sequence ID" value="NZ_JAFIDA010000001.1"/>
</dbReference>
<dbReference type="EMBL" id="JAFIDA010000001">
    <property type="protein sequence ID" value="MBP1326474.1"/>
    <property type="molecule type" value="Genomic_DNA"/>
</dbReference>
<evidence type="ECO:0000313" key="5">
    <source>
        <dbReference type="EMBL" id="MBP1326474.1"/>
    </source>
</evidence>
<organism evidence="5 6">
    <name type="scientific">Leucobacter exalbidus</name>
    <dbReference type="NCBI Taxonomy" id="662960"/>
    <lineage>
        <taxon>Bacteria</taxon>
        <taxon>Bacillati</taxon>
        <taxon>Actinomycetota</taxon>
        <taxon>Actinomycetes</taxon>
        <taxon>Micrococcales</taxon>
        <taxon>Microbacteriaceae</taxon>
        <taxon>Leucobacter</taxon>
    </lineage>
</organism>
<dbReference type="PANTHER" id="PTHR44846">
    <property type="entry name" value="MANNOSYL-D-GLYCERATE TRANSPORT/METABOLISM SYSTEM REPRESSOR MNGR-RELATED"/>
    <property type="match status" value="1"/>
</dbReference>
<gene>
    <name evidence="5" type="ORF">JOF28_001706</name>
</gene>
<dbReference type="Proteomes" id="UP000675163">
    <property type="component" value="Unassembled WGS sequence"/>
</dbReference>
<name>A0A940T455_9MICO</name>
<evidence type="ECO:0000313" key="6">
    <source>
        <dbReference type="Proteomes" id="UP000675163"/>
    </source>
</evidence>
<dbReference type="PRINTS" id="PR00035">
    <property type="entry name" value="HTHGNTR"/>
</dbReference>
<dbReference type="AlphaFoldDB" id="A0A940T455"/>
<dbReference type="SUPFAM" id="SSF64288">
    <property type="entry name" value="Chorismate lyase-like"/>
    <property type="match status" value="1"/>
</dbReference>
<dbReference type="GO" id="GO:0003677">
    <property type="term" value="F:DNA binding"/>
    <property type="evidence" value="ECO:0007669"/>
    <property type="project" value="UniProtKB-KW"/>
</dbReference>
<reference evidence="5" key="1">
    <citation type="submission" date="2021-02" db="EMBL/GenBank/DDBJ databases">
        <title>Sequencing the genomes of 1000 actinobacteria strains.</title>
        <authorList>
            <person name="Klenk H.-P."/>
        </authorList>
    </citation>
    <scope>NUCLEOTIDE SEQUENCE</scope>
    <source>
        <strain evidence="5">DSM 22850</strain>
    </source>
</reference>
<feature type="domain" description="HTH gntR-type" evidence="4">
    <location>
        <begin position="18"/>
        <end position="88"/>
    </location>
</feature>
<keyword evidence="2 5" id="KW-0238">DNA-binding</keyword>
<keyword evidence="3" id="KW-0804">Transcription</keyword>
<keyword evidence="1" id="KW-0805">Transcription regulation</keyword>
<dbReference type="InterPro" id="IPR011663">
    <property type="entry name" value="UTRA"/>
</dbReference>
<dbReference type="CDD" id="cd07377">
    <property type="entry name" value="WHTH_GntR"/>
    <property type="match status" value="1"/>
</dbReference>
<keyword evidence="6" id="KW-1185">Reference proteome</keyword>
<dbReference type="PANTHER" id="PTHR44846:SF17">
    <property type="entry name" value="GNTR-FAMILY TRANSCRIPTIONAL REGULATOR"/>
    <property type="match status" value="1"/>
</dbReference>
<dbReference type="InterPro" id="IPR028978">
    <property type="entry name" value="Chorismate_lyase_/UTRA_dom_sf"/>
</dbReference>
<dbReference type="Pfam" id="PF07702">
    <property type="entry name" value="UTRA"/>
    <property type="match status" value="1"/>
</dbReference>
<dbReference type="SMART" id="SM00866">
    <property type="entry name" value="UTRA"/>
    <property type="match status" value="1"/>
</dbReference>
<proteinExistence type="predicted"/>
<dbReference type="PROSITE" id="PS50949">
    <property type="entry name" value="HTH_GNTR"/>
    <property type="match status" value="1"/>
</dbReference>
<comment type="caution">
    <text evidence="5">The sequence shown here is derived from an EMBL/GenBank/DDBJ whole genome shotgun (WGS) entry which is preliminary data.</text>
</comment>
<dbReference type="SUPFAM" id="SSF46785">
    <property type="entry name" value="Winged helix' DNA-binding domain"/>
    <property type="match status" value="1"/>
</dbReference>
<dbReference type="GO" id="GO:0045892">
    <property type="term" value="P:negative regulation of DNA-templated transcription"/>
    <property type="evidence" value="ECO:0007669"/>
    <property type="project" value="TreeGrafter"/>
</dbReference>
<dbReference type="InterPro" id="IPR036388">
    <property type="entry name" value="WH-like_DNA-bd_sf"/>
</dbReference>
<dbReference type="Gene3D" id="3.40.1410.10">
    <property type="entry name" value="Chorismate lyase-like"/>
    <property type="match status" value="1"/>
</dbReference>
<dbReference type="InterPro" id="IPR000524">
    <property type="entry name" value="Tscrpt_reg_HTH_GntR"/>
</dbReference>
<protein>
    <submittedName>
        <fullName evidence="5">DNA-binding GntR family transcriptional regulator</fullName>
    </submittedName>
</protein>
<evidence type="ECO:0000259" key="4">
    <source>
        <dbReference type="PROSITE" id="PS50949"/>
    </source>
</evidence>
<sequence length="250" mass="28190">MRIEFDTAFEPVDHASSIPLYLQIVFQVDGALRGGRLTQDALLPSESELCAGFNVARSTLRRAMSRLEDRGIVSRERGRGKGTRILRAAPITRTPGSFATIFDEISASARRPVTKLLVFEELIIDDELADLTELPIGARIAHTLRHRSANDEPIAVLENWVLSEYMDFAPERLETESMEMLLRESGARTHHAEFEFQAMLLGVNSEFFGLDAGTPVVKEVRRVFNSRHQYEYSEHICHPENERLRGVAAP</sequence>
<dbReference type="SMART" id="SM00345">
    <property type="entry name" value="HTH_GNTR"/>
    <property type="match status" value="1"/>
</dbReference>
<dbReference type="Pfam" id="PF00392">
    <property type="entry name" value="GntR"/>
    <property type="match status" value="1"/>
</dbReference>
<evidence type="ECO:0000256" key="2">
    <source>
        <dbReference type="ARBA" id="ARBA00023125"/>
    </source>
</evidence>
<evidence type="ECO:0000256" key="3">
    <source>
        <dbReference type="ARBA" id="ARBA00023163"/>
    </source>
</evidence>
<dbReference type="GO" id="GO:0003700">
    <property type="term" value="F:DNA-binding transcription factor activity"/>
    <property type="evidence" value="ECO:0007669"/>
    <property type="project" value="InterPro"/>
</dbReference>
<dbReference type="InterPro" id="IPR050679">
    <property type="entry name" value="Bact_HTH_transcr_reg"/>
</dbReference>
<accession>A0A940T455</accession>
<evidence type="ECO:0000256" key="1">
    <source>
        <dbReference type="ARBA" id="ARBA00023015"/>
    </source>
</evidence>
<dbReference type="InterPro" id="IPR036390">
    <property type="entry name" value="WH_DNA-bd_sf"/>
</dbReference>